<sequence length="352" mass="39719">LIDHFTKDMVSIFNDQYPIKLTSDTLYFSTWMPPVPSQAFDRLVDSQMKSMISETAWKLGIPASTIPDQVTISITEECPNNCIHCALPDTKHKTNLSIPVVKDIINQIVRLGTTQIIFDGGEPMVYEGLEELVAYVPEEAISTVFTSGSGLTSSKAQALSTAGLYAVNVSLDSPHEAEHDRIRGRAGVFNEAMNAIGYCLDAGLLVDIYVVIAPHNIYDLDAFYDLAVDMKVHELSFYEIVPTGRWIDHEKEILLPQHRVILDEFASRRHGGPVKIFSIPQIMDVTGCFAGRRWLHVTPQGDVLPCACVPIPYGNIYNDPIKDIWRRIQKTRIYRAKSCLMRDRKFRDRFIE</sequence>
<feature type="non-terminal residue" evidence="1">
    <location>
        <position position="1"/>
    </location>
</feature>
<dbReference type="EMBL" id="QYBA01000208">
    <property type="protein sequence ID" value="TKY91370.1"/>
    <property type="molecule type" value="Genomic_DNA"/>
</dbReference>
<reference evidence="1" key="1">
    <citation type="submission" date="2018-09" db="EMBL/GenBank/DDBJ databases">
        <title>A genomic encyclopedia of anaerobic methanotrophic archaea.</title>
        <authorList>
            <person name="Skennerton C.T."/>
            <person name="Chadwick G.L."/>
            <person name="Laso-Perez R."/>
            <person name="Leu A.O."/>
            <person name="Speth D.R."/>
            <person name="Yu H."/>
            <person name="Morgan-Lang C."/>
            <person name="Hatzenpichler R."/>
            <person name="Goudeau D."/>
            <person name="Malmstrom R."/>
            <person name="Woyke T."/>
            <person name="Hallam S."/>
            <person name="Tyson G.W."/>
            <person name="Wegener G."/>
            <person name="Boetius A."/>
            <person name="Orphan V.J."/>
        </authorList>
    </citation>
    <scope>NUCLEOTIDE SEQUENCE</scope>
    <source>
        <strain evidence="1">CONS3730D10UFb2</strain>
    </source>
</reference>
<dbReference type="Proteomes" id="UP000315423">
    <property type="component" value="Unassembled WGS sequence"/>
</dbReference>
<comment type="caution">
    <text evidence="1">The sequence shown here is derived from an EMBL/GenBank/DDBJ whole genome shotgun (WGS) entry which is preliminary data.</text>
</comment>
<accession>A0AC61S9Z0</accession>
<gene>
    <name evidence="1" type="ORF">C5S46_06160</name>
</gene>
<organism evidence="1 2">
    <name type="scientific">Candidatus Methanomarinus sp</name>
    <dbReference type="NCBI Taxonomy" id="3386244"/>
    <lineage>
        <taxon>Archaea</taxon>
        <taxon>Methanobacteriati</taxon>
        <taxon>Methanobacteriota</taxon>
        <taxon>Stenosarchaea group</taxon>
        <taxon>Methanomicrobia</taxon>
        <taxon>Methanosarcinales</taxon>
        <taxon>ANME-2 cluster</taxon>
        <taxon>Candidatus Methanocomedenaceae</taxon>
        <taxon>Candidatus Methanomarinus</taxon>
    </lineage>
</organism>
<proteinExistence type="predicted"/>
<protein>
    <submittedName>
        <fullName evidence="1">Radical SAM protein</fullName>
    </submittedName>
</protein>
<evidence type="ECO:0000313" key="2">
    <source>
        <dbReference type="Proteomes" id="UP000315423"/>
    </source>
</evidence>
<evidence type="ECO:0000313" key="1">
    <source>
        <dbReference type="EMBL" id="TKY91370.1"/>
    </source>
</evidence>
<name>A0AC61S9Z0_9EURY</name>